<dbReference type="GO" id="GO:0003677">
    <property type="term" value="F:DNA binding"/>
    <property type="evidence" value="ECO:0007669"/>
    <property type="project" value="UniProtKB-KW"/>
</dbReference>
<dbReference type="Pfam" id="PF00196">
    <property type="entry name" value="GerE"/>
    <property type="match status" value="1"/>
</dbReference>
<evidence type="ECO:0000256" key="2">
    <source>
        <dbReference type="PROSITE-ProRule" id="PRU00169"/>
    </source>
</evidence>
<reference evidence="5 6" key="1">
    <citation type="submission" date="2017-08" db="EMBL/GenBank/DDBJ databases">
        <authorList>
            <person name="de Groot N.N."/>
        </authorList>
    </citation>
    <scope>NUCLEOTIDE SEQUENCE [LARGE SCALE GENOMIC DNA]</scope>
    <source>
        <strain evidence="5 6">Nm15</strain>
    </source>
</reference>
<evidence type="ECO:0000256" key="1">
    <source>
        <dbReference type="ARBA" id="ARBA00023125"/>
    </source>
</evidence>
<dbReference type="SUPFAM" id="SSF46894">
    <property type="entry name" value="C-terminal effector domain of the bipartite response regulators"/>
    <property type="match status" value="1"/>
</dbReference>
<dbReference type="RefSeq" id="WP_096293031.1">
    <property type="nucleotide sequence ID" value="NZ_LT907782.1"/>
</dbReference>
<dbReference type="InterPro" id="IPR036388">
    <property type="entry name" value="WH-like_DNA-bd_sf"/>
</dbReference>
<dbReference type="InterPro" id="IPR051015">
    <property type="entry name" value="EvgA-like"/>
</dbReference>
<feature type="modified residue" description="4-aspartylphosphate" evidence="2">
    <location>
        <position position="61"/>
    </location>
</feature>
<dbReference type="SMART" id="SM00421">
    <property type="entry name" value="HTH_LUXR"/>
    <property type="match status" value="1"/>
</dbReference>
<dbReference type="InterPro" id="IPR001789">
    <property type="entry name" value="Sig_transdc_resp-reg_receiver"/>
</dbReference>
<evidence type="ECO:0000259" key="4">
    <source>
        <dbReference type="PROSITE" id="PS50110"/>
    </source>
</evidence>
<dbReference type="GO" id="GO:0000160">
    <property type="term" value="P:phosphorelay signal transduction system"/>
    <property type="evidence" value="ECO:0007669"/>
    <property type="project" value="InterPro"/>
</dbReference>
<keyword evidence="2" id="KW-0597">Phosphoprotein</keyword>
<dbReference type="PANTHER" id="PTHR45566:SF1">
    <property type="entry name" value="HTH-TYPE TRANSCRIPTIONAL REGULATOR YHJB-RELATED"/>
    <property type="match status" value="1"/>
</dbReference>
<dbReference type="OrthoDB" id="561214at2"/>
<dbReference type="SUPFAM" id="SSF52172">
    <property type="entry name" value="CheY-like"/>
    <property type="match status" value="1"/>
</dbReference>
<evidence type="ECO:0000313" key="6">
    <source>
        <dbReference type="Proteomes" id="UP000242498"/>
    </source>
</evidence>
<dbReference type="Gene3D" id="1.10.10.10">
    <property type="entry name" value="Winged helix-like DNA-binding domain superfamily/Winged helix DNA-binding domain"/>
    <property type="match status" value="1"/>
</dbReference>
<dbReference type="Gene3D" id="3.40.50.2300">
    <property type="match status" value="1"/>
</dbReference>
<dbReference type="InterPro" id="IPR000792">
    <property type="entry name" value="Tscrpt_reg_LuxR_C"/>
</dbReference>
<dbReference type="InterPro" id="IPR011006">
    <property type="entry name" value="CheY-like_superfamily"/>
</dbReference>
<sequence length="224" mass="25733">MNNNELPIKVLLIEQISIANYGLEILINKQQPLMKVIGSFNCCLNAIPTLENLSPDIILLDIDLYSEKESQAALQLIAMRNAKILILKWIEDSTIYDKAILAGANGILEKDVTLNTILKAIKKVHEGQLWLDQAYLKKLISKMSYKNFEKNDIRNENKLEKLTPKEKTIFFTMTMIENATLPAKVIANKLNIRESTLRNHLTSIYEKLEVANKLQLWNFVNRHK</sequence>
<dbReference type="GO" id="GO:0006355">
    <property type="term" value="P:regulation of DNA-templated transcription"/>
    <property type="evidence" value="ECO:0007669"/>
    <property type="project" value="InterPro"/>
</dbReference>
<evidence type="ECO:0000259" key="3">
    <source>
        <dbReference type="PROSITE" id="PS50043"/>
    </source>
</evidence>
<gene>
    <name evidence="5" type="ORF">SAMN06296273_1920</name>
</gene>
<dbReference type="EMBL" id="LT907782">
    <property type="protein sequence ID" value="SNX60454.1"/>
    <property type="molecule type" value="Genomic_DNA"/>
</dbReference>
<feature type="domain" description="Response regulatory" evidence="4">
    <location>
        <begin position="9"/>
        <end position="125"/>
    </location>
</feature>
<feature type="domain" description="HTH luxR-type" evidence="3">
    <location>
        <begin position="155"/>
        <end position="224"/>
    </location>
</feature>
<dbReference type="PROSITE" id="PS50043">
    <property type="entry name" value="HTH_LUXR_2"/>
    <property type="match status" value="1"/>
</dbReference>
<dbReference type="Proteomes" id="UP000242498">
    <property type="component" value="Chromosome I"/>
</dbReference>
<dbReference type="AlphaFoldDB" id="A0A285BYR4"/>
<name>A0A285BYR4_9PROT</name>
<dbReference type="PROSITE" id="PS50110">
    <property type="entry name" value="RESPONSE_REGULATORY"/>
    <property type="match status" value="1"/>
</dbReference>
<protein>
    <submittedName>
        <fullName evidence="5">DNA-binding response regulator, NarL/FixJ family, contains REC and HTH domains</fullName>
    </submittedName>
</protein>
<evidence type="ECO:0000313" key="5">
    <source>
        <dbReference type="EMBL" id="SNX60454.1"/>
    </source>
</evidence>
<organism evidence="5 6">
    <name type="scientific">Nitrosomonas ureae</name>
    <dbReference type="NCBI Taxonomy" id="44577"/>
    <lineage>
        <taxon>Bacteria</taxon>
        <taxon>Pseudomonadati</taxon>
        <taxon>Pseudomonadota</taxon>
        <taxon>Betaproteobacteria</taxon>
        <taxon>Nitrosomonadales</taxon>
        <taxon>Nitrosomonadaceae</taxon>
        <taxon>Nitrosomonas</taxon>
    </lineage>
</organism>
<keyword evidence="1 5" id="KW-0238">DNA-binding</keyword>
<dbReference type="PANTHER" id="PTHR45566">
    <property type="entry name" value="HTH-TYPE TRANSCRIPTIONAL REGULATOR YHJB-RELATED"/>
    <property type="match status" value="1"/>
</dbReference>
<accession>A0A285BYR4</accession>
<proteinExistence type="predicted"/>
<dbReference type="InterPro" id="IPR016032">
    <property type="entry name" value="Sig_transdc_resp-reg_C-effctor"/>
</dbReference>